<keyword evidence="3 4" id="KW-0342">GTP-binding</keyword>
<feature type="binding site" evidence="5">
    <location>
        <position position="20"/>
    </location>
    <ligand>
        <name>Mg(2+)</name>
        <dbReference type="ChEBI" id="CHEBI:18420"/>
    </ligand>
</feature>
<gene>
    <name evidence="7" type="ORF">PFISCL1PPCAC_15899</name>
</gene>
<dbReference type="Gene3D" id="3.40.50.300">
    <property type="entry name" value="P-loop containing nucleotide triphosphate hydrolases"/>
    <property type="match status" value="1"/>
</dbReference>
<dbReference type="Pfam" id="PF00025">
    <property type="entry name" value="Arf"/>
    <property type="match status" value="1"/>
</dbReference>
<evidence type="ECO:0000313" key="8">
    <source>
        <dbReference type="Proteomes" id="UP001432322"/>
    </source>
</evidence>
<keyword evidence="2 4" id="KW-0547">Nucleotide-binding</keyword>
<keyword evidence="5" id="KW-0460">Magnesium</keyword>
<feature type="binding site" evidence="4">
    <location>
        <position position="59"/>
    </location>
    <ligand>
        <name>GTP</name>
        <dbReference type="ChEBI" id="CHEBI:37565"/>
    </ligand>
</feature>
<evidence type="ECO:0000256" key="1">
    <source>
        <dbReference type="ARBA" id="ARBA00010290"/>
    </source>
</evidence>
<evidence type="ECO:0000256" key="6">
    <source>
        <dbReference type="RuleBase" id="RU003925"/>
    </source>
</evidence>
<dbReference type="SUPFAM" id="SSF52540">
    <property type="entry name" value="P-loop containing nucleoside triphosphate hydrolases"/>
    <property type="match status" value="1"/>
</dbReference>
<evidence type="ECO:0008006" key="9">
    <source>
        <dbReference type="Google" id="ProtNLM"/>
    </source>
</evidence>
<reference evidence="7" key="1">
    <citation type="submission" date="2023-10" db="EMBL/GenBank/DDBJ databases">
        <title>Genome assembly of Pristionchus species.</title>
        <authorList>
            <person name="Yoshida K."/>
            <person name="Sommer R.J."/>
        </authorList>
    </citation>
    <scope>NUCLEOTIDE SEQUENCE</scope>
    <source>
        <strain evidence="7">RS5133</strain>
    </source>
</reference>
<dbReference type="PROSITE" id="PS51417">
    <property type="entry name" value="ARF"/>
    <property type="match status" value="1"/>
</dbReference>
<dbReference type="AlphaFoldDB" id="A0AAV5W0V1"/>
<sequence length="168" mass="19088">TQEQRELRVLTLGLDKAGKTTILRTLKGDLSSPSFPTLGFNTELIIHNDAKFTLWDVGGQRLMRPMWHLYGKGSHAFIFVVDSTDRERIDEAKEELHRIINNRELREAAILILANKQDLPDAMSSQEVQEAMQLEGFTDRLWHVQPSINSSGEGLNEGLTWISTNCKK</sequence>
<proteinExistence type="inferred from homology"/>
<dbReference type="FunFam" id="3.40.50.300:FF:000412">
    <property type="entry name" value="ADP-ribosylation factor 1"/>
    <property type="match status" value="1"/>
</dbReference>
<keyword evidence="5" id="KW-0479">Metal-binding</keyword>
<dbReference type="Proteomes" id="UP001432322">
    <property type="component" value="Unassembled WGS sequence"/>
</dbReference>
<evidence type="ECO:0000256" key="5">
    <source>
        <dbReference type="PIRSR" id="PIRSR606689-2"/>
    </source>
</evidence>
<dbReference type="NCBIfam" id="TIGR00231">
    <property type="entry name" value="small_GTP"/>
    <property type="match status" value="1"/>
</dbReference>
<feature type="non-terminal residue" evidence="7">
    <location>
        <position position="1"/>
    </location>
</feature>
<dbReference type="InterPro" id="IPR005225">
    <property type="entry name" value="Small_GTP-bd"/>
</dbReference>
<dbReference type="GO" id="GO:0003924">
    <property type="term" value="F:GTPase activity"/>
    <property type="evidence" value="ECO:0007669"/>
    <property type="project" value="InterPro"/>
</dbReference>
<dbReference type="InterPro" id="IPR024156">
    <property type="entry name" value="Small_GTPase_ARF"/>
</dbReference>
<protein>
    <recommendedName>
        <fullName evidence="9">ADP ribosylation factor</fullName>
    </recommendedName>
</protein>
<dbReference type="PRINTS" id="PR00328">
    <property type="entry name" value="SAR1GTPBP"/>
</dbReference>
<keyword evidence="8" id="KW-1185">Reference proteome</keyword>
<evidence type="ECO:0000256" key="4">
    <source>
        <dbReference type="PIRSR" id="PIRSR606689-1"/>
    </source>
</evidence>
<evidence type="ECO:0000313" key="7">
    <source>
        <dbReference type="EMBL" id="GMT24602.1"/>
    </source>
</evidence>
<dbReference type="GO" id="GO:0046872">
    <property type="term" value="F:metal ion binding"/>
    <property type="evidence" value="ECO:0007669"/>
    <property type="project" value="UniProtKB-KW"/>
</dbReference>
<accession>A0AAV5W0V1</accession>
<dbReference type="GO" id="GO:0005525">
    <property type="term" value="F:GTP binding"/>
    <property type="evidence" value="ECO:0007669"/>
    <property type="project" value="UniProtKB-KW"/>
</dbReference>
<comment type="similarity">
    <text evidence="1 6">Belongs to the small GTPase superfamily. Arf family.</text>
</comment>
<dbReference type="GO" id="GO:0030010">
    <property type="term" value="P:establishment of cell polarity"/>
    <property type="evidence" value="ECO:0007669"/>
    <property type="project" value="UniProtKB-ARBA"/>
</dbReference>
<feature type="binding site" evidence="4">
    <location>
        <begin position="115"/>
        <end position="118"/>
    </location>
    <ligand>
        <name>GTP</name>
        <dbReference type="ChEBI" id="CHEBI:37565"/>
    </ligand>
</feature>
<comment type="caution">
    <text evidence="7">The sequence shown here is derived from an EMBL/GenBank/DDBJ whole genome shotgun (WGS) entry which is preliminary data.</text>
</comment>
<evidence type="ECO:0000256" key="3">
    <source>
        <dbReference type="ARBA" id="ARBA00023134"/>
    </source>
</evidence>
<dbReference type="InterPro" id="IPR027417">
    <property type="entry name" value="P-loop_NTPase"/>
</dbReference>
<dbReference type="SMART" id="SM00177">
    <property type="entry name" value="ARF"/>
    <property type="match status" value="1"/>
</dbReference>
<dbReference type="PANTHER" id="PTHR11711">
    <property type="entry name" value="ADP RIBOSYLATION FACTOR-RELATED"/>
    <property type="match status" value="1"/>
</dbReference>
<feature type="binding site" evidence="4">
    <location>
        <begin position="13"/>
        <end position="20"/>
    </location>
    <ligand>
        <name>GTP</name>
        <dbReference type="ChEBI" id="CHEBI:37565"/>
    </ligand>
</feature>
<dbReference type="EMBL" id="BTSY01000004">
    <property type="protein sequence ID" value="GMT24602.1"/>
    <property type="molecule type" value="Genomic_DNA"/>
</dbReference>
<name>A0AAV5W0V1_9BILA</name>
<organism evidence="7 8">
    <name type="scientific">Pristionchus fissidentatus</name>
    <dbReference type="NCBI Taxonomy" id="1538716"/>
    <lineage>
        <taxon>Eukaryota</taxon>
        <taxon>Metazoa</taxon>
        <taxon>Ecdysozoa</taxon>
        <taxon>Nematoda</taxon>
        <taxon>Chromadorea</taxon>
        <taxon>Rhabditida</taxon>
        <taxon>Rhabditina</taxon>
        <taxon>Diplogasteromorpha</taxon>
        <taxon>Diplogasteroidea</taxon>
        <taxon>Neodiplogasteridae</taxon>
        <taxon>Pristionchus</taxon>
    </lineage>
</organism>
<evidence type="ECO:0000256" key="2">
    <source>
        <dbReference type="ARBA" id="ARBA00022741"/>
    </source>
</evidence>
<dbReference type="InterPro" id="IPR006689">
    <property type="entry name" value="Small_GTPase_ARF/SAR"/>
</dbReference>
<dbReference type="SMART" id="SM00178">
    <property type="entry name" value="SAR"/>
    <property type="match status" value="1"/>
</dbReference>
<feature type="binding site" evidence="5">
    <location>
        <position position="37"/>
    </location>
    <ligand>
        <name>Mg(2+)</name>
        <dbReference type="ChEBI" id="CHEBI:18420"/>
    </ligand>
</feature>